<proteinExistence type="predicted"/>
<comment type="caution">
    <text evidence="2">The sequence shown here is derived from an EMBL/GenBank/DDBJ whole genome shotgun (WGS) entry which is preliminary data.</text>
</comment>
<protein>
    <submittedName>
        <fullName evidence="2">Uncharacterized protein</fullName>
    </submittedName>
</protein>
<organism evidence="2 3">
    <name type="scientific">Marasmiellus scandens</name>
    <dbReference type="NCBI Taxonomy" id="2682957"/>
    <lineage>
        <taxon>Eukaryota</taxon>
        <taxon>Fungi</taxon>
        <taxon>Dikarya</taxon>
        <taxon>Basidiomycota</taxon>
        <taxon>Agaricomycotina</taxon>
        <taxon>Agaricomycetes</taxon>
        <taxon>Agaricomycetidae</taxon>
        <taxon>Agaricales</taxon>
        <taxon>Marasmiineae</taxon>
        <taxon>Omphalotaceae</taxon>
        <taxon>Marasmiellus</taxon>
    </lineage>
</organism>
<feature type="region of interest" description="Disordered" evidence="1">
    <location>
        <begin position="83"/>
        <end position="139"/>
    </location>
</feature>
<name>A0ABR1JEV8_9AGAR</name>
<keyword evidence="3" id="KW-1185">Reference proteome</keyword>
<feature type="compositionally biased region" description="Polar residues" evidence="1">
    <location>
        <begin position="1"/>
        <end position="24"/>
    </location>
</feature>
<accession>A0ABR1JEV8</accession>
<reference evidence="2 3" key="1">
    <citation type="submission" date="2024-01" db="EMBL/GenBank/DDBJ databases">
        <title>A draft genome for the cacao thread blight pathogen Marasmiellus scandens.</title>
        <authorList>
            <person name="Baruah I.K."/>
            <person name="Leung J."/>
            <person name="Bukari Y."/>
            <person name="Amoako-Attah I."/>
            <person name="Meinhardt L.W."/>
            <person name="Bailey B.A."/>
            <person name="Cohen S.P."/>
        </authorList>
    </citation>
    <scope>NUCLEOTIDE SEQUENCE [LARGE SCALE GENOMIC DNA]</scope>
    <source>
        <strain evidence="2 3">GH-19</strain>
    </source>
</reference>
<evidence type="ECO:0000256" key="1">
    <source>
        <dbReference type="SAM" id="MobiDB-lite"/>
    </source>
</evidence>
<sequence length="139" mass="14840">MVAASESASRTAPSHQMSPDTSLNAMPISETNNSNANTKAKKITNRSIFLAEWLAANPGRDNKAAEAVWNKMSKEGKEEYKVKAKDAQTAKKAQRIKASKNASSSTSPCLAYPMTVGRTGGRGDDGTMGRMVPNGHNIL</sequence>
<dbReference type="Proteomes" id="UP001498398">
    <property type="component" value="Unassembled WGS sequence"/>
</dbReference>
<evidence type="ECO:0000313" key="2">
    <source>
        <dbReference type="EMBL" id="KAK7457872.1"/>
    </source>
</evidence>
<dbReference type="EMBL" id="JBANRG010000019">
    <property type="protein sequence ID" value="KAK7457872.1"/>
    <property type="molecule type" value="Genomic_DNA"/>
</dbReference>
<feature type="region of interest" description="Disordered" evidence="1">
    <location>
        <begin position="1"/>
        <end position="41"/>
    </location>
</feature>
<gene>
    <name evidence="2" type="ORF">VKT23_010216</name>
</gene>
<evidence type="ECO:0000313" key="3">
    <source>
        <dbReference type="Proteomes" id="UP001498398"/>
    </source>
</evidence>